<accession>X0V293</accession>
<sequence length="43" mass="4761">DYIWVVDDEDDSVYTYDMDINPVSEFALVAPNANPTGLTAAPR</sequence>
<reference evidence="1" key="1">
    <citation type="journal article" date="2014" name="Front. Microbiol.">
        <title>High frequency of phylogenetically diverse reductive dehalogenase-homologous genes in deep subseafloor sedimentary metagenomes.</title>
        <authorList>
            <person name="Kawai M."/>
            <person name="Futagami T."/>
            <person name="Toyoda A."/>
            <person name="Takaki Y."/>
            <person name="Nishi S."/>
            <person name="Hori S."/>
            <person name="Arai W."/>
            <person name="Tsubouchi T."/>
            <person name="Morono Y."/>
            <person name="Uchiyama I."/>
            <person name="Ito T."/>
            <person name="Fujiyama A."/>
            <person name="Inagaki F."/>
            <person name="Takami H."/>
        </authorList>
    </citation>
    <scope>NUCLEOTIDE SEQUENCE</scope>
    <source>
        <strain evidence="1">Expedition CK06-06</strain>
    </source>
</reference>
<protein>
    <submittedName>
        <fullName evidence="1">Uncharacterized protein</fullName>
    </submittedName>
</protein>
<dbReference type="AlphaFoldDB" id="X0V293"/>
<gene>
    <name evidence="1" type="ORF">S01H1_42418</name>
</gene>
<proteinExistence type="predicted"/>
<feature type="non-terminal residue" evidence="1">
    <location>
        <position position="1"/>
    </location>
</feature>
<comment type="caution">
    <text evidence="1">The sequence shown here is derived from an EMBL/GenBank/DDBJ whole genome shotgun (WGS) entry which is preliminary data.</text>
</comment>
<dbReference type="EMBL" id="BARS01026981">
    <property type="protein sequence ID" value="GAG06638.1"/>
    <property type="molecule type" value="Genomic_DNA"/>
</dbReference>
<organism evidence="1">
    <name type="scientific">marine sediment metagenome</name>
    <dbReference type="NCBI Taxonomy" id="412755"/>
    <lineage>
        <taxon>unclassified sequences</taxon>
        <taxon>metagenomes</taxon>
        <taxon>ecological metagenomes</taxon>
    </lineage>
</organism>
<dbReference type="SUPFAM" id="SSF50956">
    <property type="entry name" value="Thermostable phytase (3-phytase)"/>
    <property type="match status" value="1"/>
</dbReference>
<name>X0V293_9ZZZZ</name>
<evidence type="ECO:0000313" key="1">
    <source>
        <dbReference type="EMBL" id="GAG06638.1"/>
    </source>
</evidence>